<dbReference type="GO" id="GO:0070042">
    <property type="term" value="F:rRNA (uridine-N3-)-methyltransferase activity"/>
    <property type="evidence" value="ECO:0007669"/>
    <property type="project" value="TreeGrafter"/>
</dbReference>
<dbReference type="PANTHER" id="PTHR30027">
    <property type="entry name" value="RIBOSOMAL RNA SMALL SUBUNIT METHYLTRANSFERASE E"/>
    <property type="match status" value="1"/>
</dbReference>
<keyword evidence="3 10" id="KW-0963">Cytoplasm</keyword>
<evidence type="ECO:0000256" key="6">
    <source>
        <dbReference type="ARBA" id="ARBA00022679"/>
    </source>
</evidence>
<evidence type="ECO:0000256" key="2">
    <source>
        <dbReference type="ARBA" id="ARBA00005528"/>
    </source>
</evidence>
<dbReference type="EMBL" id="JACHIO010000012">
    <property type="protein sequence ID" value="MBB5064728.1"/>
    <property type="molecule type" value="Genomic_DNA"/>
</dbReference>
<keyword evidence="5 10" id="KW-0489">Methyltransferase</keyword>
<dbReference type="Proteomes" id="UP000584867">
    <property type="component" value="Unassembled WGS sequence"/>
</dbReference>
<dbReference type="SUPFAM" id="SSF75217">
    <property type="entry name" value="alpha/beta knot"/>
    <property type="match status" value="1"/>
</dbReference>
<keyword evidence="6 10" id="KW-0808">Transferase</keyword>
<dbReference type="InterPro" id="IPR029026">
    <property type="entry name" value="tRNA_m1G_MTases_N"/>
</dbReference>
<comment type="similarity">
    <text evidence="2 10">Belongs to the RNA methyltransferase RsmE family.</text>
</comment>
<evidence type="ECO:0000256" key="3">
    <source>
        <dbReference type="ARBA" id="ARBA00022490"/>
    </source>
</evidence>
<organism evidence="13 14">
    <name type="scientific">Granulicella mallensis</name>
    <dbReference type="NCBI Taxonomy" id="940614"/>
    <lineage>
        <taxon>Bacteria</taxon>
        <taxon>Pseudomonadati</taxon>
        <taxon>Acidobacteriota</taxon>
        <taxon>Terriglobia</taxon>
        <taxon>Terriglobales</taxon>
        <taxon>Acidobacteriaceae</taxon>
        <taxon>Granulicella</taxon>
    </lineage>
</organism>
<dbReference type="Gene3D" id="3.40.1280.10">
    <property type="match status" value="1"/>
</dbReference>
<evidence type="ECO:0000256" key="1">
    <source>
        <dbReference type="ARBA" id="ARBA00004496"/>
    </source>
</evidence>
<evidence type="ECO:0000256" key="5">
    <source>
        <dbReference type="ARBA" id="ARBA00022603"/>
    </source>
</evidence>
<name>A0A7W8E9Q6_9BACT</name>
<comment type="caution">
    <text evidence="13">The sequence shown here is derived from an EMBL/GenBank/DDBJ whole genome shotgun (WGS) entry which is preliminary data.</text>
</comment>
<dbReference type="EC" id="2.1.1.193" evidence="10"/>
<dbReference type="InterPro" id="IPR029028">
    <property type="entry name" value="Alpha/beta_knot_MTases"/>
</dbReference>
<feature type="domain" description="Ribosomal RNA small subunit methyltransferase E methyltransferase" evidence="11">
    <location>
        <begin position="72"/>
        <end position="238"/>
    </location>
</feature>
<reference evidence="13 14" key="1">
    <citation type="submission" date="2020-08" db="EMBL/GenBank/DDBJ databases">
        <title>Genomic Encyclopedia of Type Strains, Phase IV (KMG-V): Genome sequencing to study the core and pangenomes of soil and plant-associated prokaryotes.</title>
        <authorList>
            <person name="Whitman W."/>
        </authorList>
    </citation>
    <scope>NUCLEOTIDE SEQUENCE [LARGE SCALE GENOMIC DNA]</scope>
    <source>
        <strain evidence="13 14">X5P3</strain>
    </source>
</reference>
<comment type="function">
    <text evidence="8 10">Specifically methylates the N3 position of the uracil ring of uridine 1498 (m3U1498) in 16S rRNA. Acts on the fully assembled 30S ribosomal subunit.</text>
</comment>
<dbReference type="RefSeq" id="WP_184256866.1">
    <property type="nucleotide sequence ID" value="NZ_JACHIO010000012.1"/>
</dbReference>
<dbReference type="Pfam" id="PF04452">
    <property type="entry name" value="Methyltrans_RNA"/>
    <property type="match status" value="1"/>
</dbReference>
<dbReference type="InterPro" id="IPR046886">
    <property type="entry name" value="RsmE_MTase_dom"/>
</dbReference>
<dbReference type="PANTHER" id="PTHR30027:SF3">
    <property type="entry name" value="16S RRNA (URACIL(1498)-N(3))-METHYLTRANSFERASE"/>
    <property type="match status" value="1"/>
</dbReference>
<dbReference type="AlphaFoldDB" id="A0A7W8E9Q6"/>
<dbReference type="CDD" id="cd18084">
    <property type="entry name" value="RsmE-like"/>
    <property type="match status" value="1"/>
</dbReference>
<dbReference type="InterPro" id="IPR046887">
    <property type="entry name" value="RsmE_PUA-like"/>
</dbReference>
<evidence type="ECO:0000256" key="10">
    <source>
        <dbReference type="PIRNR" id="PIRNR015601"/>
    </source>
</evidence>
<evidence type="ECO:0000313" key="14">
    <source>
        <dbReference type="Proteomes" id="UP000584867"/>
    </source>
</evidence>
<evidence type="ECO:0000256" key="7">
    <source>
        <dbReference type="ARBA" id="ARBA00022691"/>
    </source>
</evidence>
<proteinExistence type="inferred from homology"/>
<protein>
    <recommendedName>
        <fullName evidence="10">Ribosomal RNA small subunit methyltransferase E</fullName>
        <ecNumber evidence="10">2.1.1.193</ecNumber>
    </recommendedName>
</protein>
<dbReference type="InterPro" id="IPR015947">
    <property type="entry name" value="PUA-like_sf"/>
</dbReference>
<evidence type="ECO:0000259" key="11">
    <source>
        <dbReference type="Pfam" id="PF04452"/>
    </source>
</evidence>
<evidence type="ECO:0000256" key="4">
    <source>
        <dbReference type="ARBA" id="ARBA00022552"/>
    </source>
</evidence>
<dbReference type="GO" id="GO:0070475">
    <property type="term" value="P:rRNA base methylation"/>
    <property type="evidence" value="ECO:0007669"/>
    <property type="project" value="TreeGrafter"/>
</dbReference>
<dbReference type="InterPro" id="IPR006700">
    <property type="entry name" value="RsmE"/>
</dbReference>
<sequence length="243" mass="26619">MTRRRWIADTFTDTTASLTGDQAAHLARVLRAEPGQIFDVVANGFLHRAEITSVSDSEVVFTLHEELEADAALPVHLLLAVFKFDHMEWGIEKATELGAERITPVLARRTEKHLSQAAAKRVERWRRIVREAAQQSRRSDVPTVDDPQTLKAALQSVSAETKLLLAETEQENTIAAALQQASQQVSESASQSVALAVGPEGGWTAEEMQLFTEHGWKHVTLGPRILRAETAAIAGLAICSALL</sequence>
<evidence type="ECO:0000259" key="12">
    <source>
        <dbReference type="Pfam" id="PF20260"/>
    </source>
</evidence>
<dbReference type="GO" id="GO:0005737">
    <property type="term" value="C:cytoplasm"/>
    <property type="evidence" value="ECO:0007669"/>
    <property type="project" value="UniProtKB-SubCell"/>
</dbReference>
<comment type="subcellular location">
    <subcellularLocation>
        <location evidence="1 10">Cytoplasm</location>
    </subcellularLocation>
</comment>
<accession>A0A7W8E9Q6</accession>
<evidence type="ECO:0000313" key="13">
    <source>
        <dbReference type="EMBL" id="MBB5064728.1"/>
    </source>
</evidence>
<dbReference type="Pfam" id="PF20260">
    <property type="entry name" value="PUA_4"/>
    <property type="match status" value="1"/>
</dbReference>
<dbReference type="PIRSF" id="PIRSF015601">
    <property type="entry name" value="MTase_slr0722"/>
    <property type="match status" value="1"/>
</dbReference>
<dbReference type="NCBIfam" id="TIGR00046">
    <property type="entry name" value="RsmE family RNA methyltransferase"/>
    <property type="match status" value="1"/>
</dbReference>
<keyword evidence="7 10" id="KW-0949">S-adenosyl-L-methionine</keyword>
<evidence type="ECO:0000256" key="8">
    <source>
        <dbReference type="ARBA" id="ARBA00025699"/>
    </source>
</evidence>
<evidence type="ECO:0000256" key="9">
    <source>
        <dbReference type="ARBA" id="ARBA00047944"/>
    </source>
</evidence>
<dbReference type="SUPFAM" id="SSF88697">
    <property type="entry name" value="PUA domain-like"/>
    <property type="match status" value="1"/>
</dbReference>
<comment type="catalytic activity">
    <reaction evidence="9 10">
        <text>uridine(1498) in 16S rRNA + S-adenosyl-L-methionine = N(3)-methyluridine(1498) in 16S rRNA + S-adenosyl-L-homocysteine + H(+)</text>
        <dbReference type="Rhea" id="RHEA:42920"/>
        <dbReference type="Rhea" id="RHEA-COMP:10283"/>
        <dbReference type="Rhea" id="RHEA-COMP:10284"/>
        <dbReference type="ChEBI" id="CHEBI:15378"/>
        <dbReference type="ChEBI" id="CHEBI:57856"/>
        <dbReference type="ChEBI" id="CHEBI:59789"/>
        <dbReference type="ChEBI" id="CHEBI:65315"/>
        <dbReference type="ChEBI" id="CHEBI:74502"/>
        <dbReference type="EC" id="2.1.1.193"/>
    </reaction>
</comment>
<keyword evidence="4 10" id="KW-0698">rRNA processing</keyword>
<feature type="domain" description="Ribosomal RNA small subunit methyltransferase E PUA-like" evidence="12">
    <location>
        <begin position="18"/>
        <end position="62"/>
    </location>
</feature>
<gene>
    <name evidence="13" type="ORF">HDF15_003088</name>
</gene>